<dbReference type="AlphaFoldDB" id="A0AAQ3M918"/>
<dbReference type="InterPro" id="IPR036291">
    <property type="entry name" value="NAD(P)-bd_dom_sf"/>
</dbReference>
<dbReference type="Gene3D" id="3.90.180.10">
    <property type="entry name" value="Medium-chain alcohol dehydrogenases, catalytic domain"/>
    <property type="match status" value="1"/>
</dbReference>
<dbReference type="SMART" id="SM00829">
    <property type="entry name" value="PKS_ER"/>
    <property type="match status" value="1"/>
</dbReference>
<organism evidence="5 6">
    <name type="scientific">Acrodontium crateriforme</name>
    <dbReference type="NCBI Taxonomy" id="150365"/>
    <lineage>
        <taxon>Eukaryota</taxon>
        <taxon>Fungi</taxon>
        <taxon>Dikarya</taxon>
        <taxon>Ascomycota</taxon>
        <taxon>Pezizomycotina</taxon>
        <taxon>Dothideomycetes</taxon>
        <taxon>Dothideomycetidae</taxon>
        <taxon>Mycosphaerellales</taxon>
        <taxon>Teratosphaeriaceae</taxon>
        <taxon>Acrodontium</taxon>
    </lineage>
</organism>
<gene>
    <name evidence="5" type="ORF">R9X50_00511700</name>
</gene>
<evidence type="ECO:0000259" key="4">
    <source>
        <dbReference type="SMART" id="SM00829"/>
    </source>
</evidence>
<dbReference type="SUPFAM" id="SSF51735">
    <property type="entry name" value="NAD(P)-binding Rossmann-fold domains"/>
    <property type="match status" value="1"/>
</dbReference>
<evidence type="ECO:0000256" key="1">
    <source>
        <dbReference type="ARBA" id="ARBA00008072"/>
    </source>
</evidence>
<name>A0AAQ3M918_9PEZI</name>
<reference evidence="5 6" key="1">
    <citation type="submission" date="2023-11" db="EMBL/GenBank/DDBJ databases">
        <title>An acidophilic fungus is an integral part of prey digestion in a carnivorous sundew plant.</title>
        <authorList>
            <person name="Tsai I.J."/>
        </authorList>
    </citation>
    <scope>NUCLEOTIDE SEQUENCE [LARGE SCALE GENOMIC DNA]</scope>
    <source>
        <strain evidence="5">169a</strain>
    </source>
</reference>
<dbReference type="SUPFAM" id="SSF50129">
    <property type="entry name" value="GroES-like"/>
    <property type="match status" value="1"/>
</dbReference>
<comment type="subunit">
    <text evidence="2">Monomer.</text>
</comment>
<dbReference type="GO" id="GO:0016651">
    <property type="term" value="F:oxidoreductase activity, acting on NAD(P)H"/>
    <property type="evidence" value="ECO:0007669"/>
    <property type="project" value="InterPro"/>
</dbReference>
<dbReference type="EMBL" id="CP138586">
    <property type="protein sequence ID" value="WPH02261.1"/>
    <property type="molecule type" value="Genomic_DNA"/>
</dbReference>
<dbReference type="Pfam" id="PF08240">
    <property type="entry name" value="ADH_N"/>
    <property type="match status" value="1"/>
</dbReference>
<comment type="similarity">
    <text evidence="1">Belongs to the zinc-containing alcohol dehydrogenase family.</text>
</comment>
<dbReference type="PANTHER" id="PTHR45348:SF2">
    <property type="entry name" value="ZINC-TYPE ALCOHOL DEHYDROGENASE-LIKE PROTEIN C2E1P3.01"/>
    <property type="match status" value="1"/>
</dbReference>
<evidence type="ECO:0000313" key="5">
    <source>
        <dbReference type="EMBL" id="WPH02261.1"/>
    </source>
</evidence>
<dbReference type="Proteomes" id="UP001303373">
    <property type="component" value="Chromosome 7"/>
</dbReference>
<accession>A0AAQ3M918</accession>
<keyword evidence="3" id="KW-0560">Oxidoreductase</keyword>
<sequence>MWIWSHYFADYLFKSKMREVIFDQAGAEPRIGETQVPVPNDDQILVKSLWAAMNPIDSMVASYGALVESWPVGLGADASGVVVKAGKVAKEKYGFKEGEHVCGCTRVARREYSTCREYFLMDAQVAMRKPSNLSPAQATTVGAGFQTAALGLFEQGMGIPLPTADQKESANEEFLLVLGGAGSVGRAVVQLAHVCGFEVIASCSDSSSDSVKTIGATATFDYHLPMEDQILAIDQASGGVGINRIFDATSADDPQLAKALFRKVKSEKPKHFVTTNDWSNIGDFEGGKTYKIHLGRLGQSDATEINQAIEKANKTIVDLFEAGVILPQDHEVIGTGGLEDAIKAFKHKAGSKKVVVKIQDE</sequence>
<dbReference type="PANTHER" id="PTHR45348">
    <property type="entry name" value="HYPOTHETICAL OXIDOREDUCTASE (EUROFUNG)"/>
    <property type="match status" value="1"/>
</dbReference>
<dbReference type="InterPro" id="IPR020843">
    <property type="entry name" value="ER"/>
</dbReference>
<dbReference type="InterPro" id="IPR047122">
    <property type="entry name" value="Trans-enoyl_RdTase-like"/>
</dbReference>
<protein>
    <recommendedName>
        <fullName evidence="4">Enoyl reductase (ER) domain-containing protein</fullName>
    </recommendedName>
</protein>
<evidence type="ECO:0000256" key="3">
    <source>
        <dbReference type="ARBA" id="ARBA00023002"/>
    </source>
</evidence>
<dbReference type="InterPro" id="IPR011032">
    <property type="entry name" value="GroES-like_sf"/>
</dbReference>
<keyword evidence="6" id="KW-1185">Reference proteome</keyword>
<feature type="domain" description="Enoyl reductase (ER)" evidence="4">
    <location>
        <begin position="26"/>
        <end position="356"/>
    </location>
</feature>
<dbReference type="InterPro" id="IPR013154">
    <property type="entry name" value="ADH-like_N"/>
</dbReference>
<dbReference type="Gene3D" id="3.40.50.720">
    <property type="entry name" value="NAD(P)-binding Rossmann-like Domain"/>
    <property type="match status" value="1"/>
</dbReference>
<proteinExistence type="inferred from homology"/>
<evidence type="ECO:0000256" key="2">
    <source>
        <dbReference type="ARBA" id="ARBA00011245"/>
    </source>
</evidence>
<evidence type="ECO:0000313" key="6">
    <source>
        <dbReference type="Proteomes" id="UP001303373"/>
    </source>
</evidence>